<evidence type="ECO:0000313" key="2">
    <source>
        <dbReference type="EMBL" id="KAF1913394.1"/>
    </source>
</evidence>
<gene>
    <name evidence="2" type="ORF">BDU57DRAFT_582162</name>
</gene>
<feature type="compositionally biased region" description="Low complexity" evidence="1">
    <location>
        <begin position="41"/>
        <end position="56"/>
    </location>
</feature>
<dbReference type="EMBL" id="ML979139">
    <property type="protein sequence ID" value="KAF1913394.1"/>
    <property type="molecule type" value="Genomic_DNA"/>
</dbReference>
<feature type="non-terminal residue" evidence="2">
    <location>
        <position position="1"/>
    </location>
</feature>
<keyword evidence="3" id="KW-1185">Reference proteome</keyword>
<reference evidence="2" key="1">
    <citation type="journal article" date="2020" name="Stud. Mycol.">
        <title>101 Dothideomycetes genomes: a test case for predicting lifestyles and emergence of pathogens.</title>
        <authorList>
            <person name="Haridas S."/>
            <person name="Albert R."/>
            <person name="Binder M."/>
            <person name="Bloem J."/>
            <person name="Labutti K."/>
            <person name="Salamov A."/>
            <person name="Andreopoulos B."/>
            <person name="Baker S."/>
            <person name="Barry K."/>
            <person name="Bills G."/>
            <person name="Bluhm B."/>
            <person name="Cannon C."/>
            <person name="Castanera R."/>
            <person name="Culley D."/>
            <person name="Daum C."/>
            <person name="Ezra D."/>
            <person name="Gonzalez J."/>
            <person name="Henrissat B."/>
            <person name="Kuo A."/>
            <person name="Liang C."/>
            <person name="Lipzen A."/>
            <person name="Lutzoni F."/>
            <person name="Magnuson J."/>
            <person name="Mondo S."/>
            <person name="Nolan M."/>
            <person name="Ohm R."/>
            <person name="Pangilinan J."/>
            <person name="Park H.-J."/>
            <person name="Ramirez L."/>
            <person name="Alfaro M."/>
            <person name="Sun H."/>
            <person name="Tritt A."/>
            <person name="Yoshinaga Y."/>
            <person name="Zwiers L.-H."/>
            <person name="Turgeon B."/>
            <person name="Goodwin S."/>
            <person name="Spatafora J."/>
            <person name="Crous P."/>
            <person name="Grigoriev I."/>
        </authorList>
    </citation>
    <scope>NUCLEOTIDE SEQUENCE</scope>
    <source>
        <strain evidence="2">HMLAC05119</strain>
    </source>
</reference>
<evidence type="ECO:0000256" key="1">
    <source>
        <dbReference type="SAM" id="MobiDB-lite"/>
    </source>
</evidence>
<protein>
    <submittedName>
        <fullName evidence="2">Uncharacterized protein</fullName>
    </submittedName>
</protein>
<organism evidence="2 3">
    <name type="scientific">Ampelomyces quisqualis</name>
    <name type="common">Powdery mildew agent</name>
    <dbReference type="NCBI Taxonomy" id="50730"/>
    <lineage>
        <taxon>Eukaryota</taxon>
        <taxon>Fungi</taxon>
        <taxon>Dikarya</taxon>
        <taxon>Ascomycota</taxon>
        <taxon>Pezizomycotina</taxon>
        <taxon>Dothideomycetes</taxon>
        <taxon>Pleosporomycetidae</taxon>
        <taxon>Pleosporales</taxon>
        <taxon>Pleosporineae</taxon>
        <taxon>Phaeosphaeriaceae</taxon>
        <taxon>Ampelomyces</taxon>
    </lineage>
</organism>
<feature type="compositionally biased region" description="Basic and acidic residues" evidence="1">
    <location>
        <begin position="166"/>
        <end position="187"/>
    </location>
</feature>
<feature type="region of interest" description="Disordered" evidence="1">
    <location>
        <begin position="41"/>
        <end position="187"/>
    </location>
</feature>
<dbReference type="Proteomes" id="UP000800096">
    <property type="component" value="Unassembled WGS sequence"/>
</dbReference>
<dbReference type="AlphaFoldDB" id="A0A6A5QFV8"/>
<proteinExistence type="predicted"/>
<name>A0A6A5QFV8_AMPQU</name>
<evidence type="ECO:0000313" key="3">
    <source>
        <dbReference type="Proteomes" id="UP000800096"/>
    </source>
</evidence>
<sequence length="187" mass="20446">SLSPFLFAHQAPTHAKFNLLQLHIQTHHFYSTIIANMNANSGSRARTTTSANRPSSSPSPEPAPSSSSAGFSPRAAARTVRARQRKSKPKRPRRANSNASDTEEMVREDGSAENKIPAPRAMQPALPADSDGEADWEGTSEDDEVDDESSLEEEEDDEEEGVSLARGEKRKAGSEDEREGAKKMKER</sequence>
<feature type="compositionally biased region" description="Basic residues" evidence="1">
    <location>
        <begin position="80"/>
        <end position="94"/>
    </location>
</feature>
<accession>A0A6A5QFV8</accession>
<feature type="compositionally biased region" description="Acidic residues" evidence="1">
    <location>
        <begin position="130"/>
        <end position="161"/>
    </location>
</feature>
<feature type="compositionally biased region" description="Low complexity" evidence="1">
    <location>
        <begin position="64"/>
        <end position="79"/>
    </location>
</feature>